<dbReference type="OrthoDB" id="8006009at2"/>
<dbReference type="RefSeq" id="WP_091721144.1">
    <property type="nucleotide sequence ID" value="NZ_FNHS01000019.1"/>
</dbReference>
<keyword evidence="2" id="KW-1185">Reference proteome</keyword>
<evidence type="ECO:0000313" key="1">
    <source>
        <dbReference type="EMBL" id="SDO32200.1"/>
    </source>
</evidence>
<dbReference type="EMBL" id="FNHS01000019">
    <property type="protein sequence ID" value="SDO32200.1"/>
    <property type="molecule type" value="Genomic_DNA"/>
</dbReference>
<gene>
    <name evidence="1" type="ORF">SAMN05216360_11967</name>
</gene>
<name>A0A1H0ILN4_9HYPH</name>
<accession>A0A1H0ILN4</accession>
<dbReference type="Proteomes" id="UP000198704">
    <property type="component" value="Unassembled WGS sequence"/>
</dbReference>
<organism evidence="1 2">
    <name type="scientific">Methylobacterium phyllostachyos</name>
    <dbReference type="NCBI Taxonomy" id="582672"/>
    <lineage>
        <taxon>Bacteria</taxon>
        <taxon>Pseudomonadati</taxon>
        <taxon>Pseudomonadota</taxon>
        <taxon>Alphaproteobacteria</taxon>
        <taxon>Hyphomicrobiales</taxon>
        <taxon>Methylobacteriaceae</taxon>
        <taxon>Methylobacterium</taxon>
    </lineage>
</organism>
<proteinExistence type="predicted"/>
<dbReference type="AlphaFoldDB" id="A0A1H0ILN4"/>
<protein>
    <submittedName>
        <fullName evidence="1">Uncharacterized protein</fullName>
    </submittedName>
</protein>
<reference evidence="2" key="1">
    <citation type="submission" date="2016-10" db="EMBL/GenBank/DDBJ databases">
        <authorList>
            <person name="Varghese N."/>
            <person name="Submissions S."/>
        </authorList>
    </citation>
    <scope>NUCLEOTIDE SEQUENCE [LARGE SCALE GENOMIC DNA]</scope>
    <source>
        <strain evidence="2">BL47</strain>
    </source>
</reference>
<evidence type="ECO:0000313" key="2">
    <source>
        <dbReference type="Proteomes" id="UP000198704"/>
    </source>
</evidence>
<sequence length="80" mass="8269">MDTPAPGTEDSSIPSKETLAAMPVEAFVAAWRTITGEPPAIMLSSHAAMIALLIASTPVAPLQPTIPVWNGDGADASTRR</sequence>